<proteinExistence type="predicted"/>
<dbReference type="Proteomes" id="UP000192980">
    <property type="component" value="Unassembled WGS sequence"/>
</dbReference>
<dbReference type="RefSeq" id="WP_085473529.1">
    <property type="nucleotide sequence ID" value="NZ_CP038029.1"/>
</dbReference>
<gene>
    <name evidence="1" type="ORF">SAMN05660862_2806</name>
</gene>
<dbReference type="EMBL" id="FXAU01000005">
    <property type="protein sequence ID" value="SMG39716.1"/>
    <property type="molecule type" value="Genomic_DNA"/>
</dbReference>
<organism evidence="1 2">
    <name type="scientific">Sphingobacterium psychroaquaticum</name>
    <dbReference type="NCBI Taxonomy" id="561061"/>
    <lineage>
        <taxon>Bacteria</taxon>
        <taxon>Pseudomonadati</taxon>
        <taxon>Bacteroidota</taxon>
        <taxon>Sphingobacteriia</taxon>
        <taxon>Sphingobacteriales</taxon>
        <taxon>Sphingobacteriaceae</taxon>
        <taxon>Sphingobacterium</taxon>
    </lineage>
</organism>
<keyword evidence="2" id="KW-1185">Reference proteome</keyword>
<dbReference type="STRING" id="561061.SAMN05660862_2806"/>
<dbReference type="AlphaFoldDB" id="A0A1X7KF05"/>
<sequence length="200" mass="22703">MKINPDMLHKYASGQCSEDEKLLVEKWLESDSWDSIEEQEVVAEEVGKSIWHGVSEQTVATRRISWAKITAAAAVLFILGFSFLHFRQETLDSLSFANESLGETKFFVRENYDVLLGGNSNVKIDLVNNKLLFSGDFILKPKCDFKLLDADQNTLVFKAGREYFVSDSPDFGKIVAFQKSDLAFLPSSMQIKIREQFQSI</sequence>
<evidence type="ECO:0000313" key="2">
    <source>
        <dbReference type="Proteomes" id="UP000192980"/>
    </source>
</evidence>
<accession>A0A1X7KF05</accession>
<evidence type="ECO:0000313" key="1">
    <source>
        <dbReference type="EMBL" id="SMG39716.1"/>
    </source>
</evidence>
<name>A0A1X7KF05_9SPHI</name>
<dbReference type="OrthoDB" id="1345370at2"/>
<protein>
    <submittedName>
        <fullName evidence="1">Uncharacterized protein</fullName>
    </submittedName>
</protein>
<reference evidence="1 2" key="1">
    <citation type="submission" date="2017-04" db="EMBL/GenBank/DDBJ databases">
        <authorList>
            <person name="Afonso C.L."/>
            <person name="Miller P.J."/>
            <person name="Scott M.A."/>
            <person name="Spackman E."/>
            <person name="Goraichik I."/>
            <person name="Dimitrov K.M."/>
            <person name="Suarez D.L."/>
            <person name="Swayne D.E."/>
        </authorList>
    </citation>
    <scope>NUCLEOTIDE SEQUENCE [LARGE SCALE GENOMIC DNA]</scope>
    <source>
        <strain evidence="1 2">DSM 22418</strain>
    </source>
</reference>